<comment type="similarity">
    <text evidence="2">Belongs to the TspO/BZRP family.</text>
</comment>
<comment type="subcellular location">
    <subcellularLocation>
        <location evidence="1">Membrane</location>
        <topology evidence="1">Multi-pass membrane protein</topology>
    </subcellularLocation>
</comment>
<organism evidence="8 9">
    <name type="scientific">Micromonospora qiuiae</name>
    <dbReference type="NCBI Taxonomy" id="502268"/>
    <lineage>
        <taxon>Bacteria</taxon>
        <taxon>Bacillati</taxon>
        <taxon>Actinomycetota</taxon>
        <taxon>Actinomycetes</taxon>
        <taxon>Micromonosporales</taxon>
        <taxon>Micromonosporaceae</taxon>
        <taxon>Micromonospora</taxon>
    </lineage>
</organism>
<evidence type="ECO:0000313" key="8">
    <source>
        <dbReference type="EMBL" id="GIJ27515.1"/>
    </source>
</evidence>
<accession>A0ABQ4JC22</accession>
<gene>
    <name evidence="8" type="ORF">Vqi01_26770</name>
</gene>
<feature type="transmembrane region" description="Helical" evidence="7">
    <location>
        <begin position="53"/>
        <end position="74"/>
    </location>
</feature>
<dbReference type="Pfam" id="PF03073">
    <property type="entry name" value="TspO_MBR"/>
    <property type="match status" value="1"/>
</dbReference>
<evidence type="ECO:0008006" key="10">
    <source>
        <dbReference type="Google" id="ProtNLM"/>
    </source>
</evidence>
<keyword evidence="5 7" id="KW-0472">Membrane</keyword>
<feature type="compositionally biased region" description="Basic residues" evidence="6">
    <location>
        <begin position="37"/>
        <end position="50"/>
    </location>
</feature>
<feature type="region of interest" description="Disordered" evidence="6">
    <location>
        <begin position="23"/>
        <end position="51"/>
    </location>
</feature>
<evidence type="ECO:0000256" key="6">
    <source>
        <dbReference type="SAM" id="MobiDB-lite"/>
    </source>
</evidence>
<evidence type="ECO:0000256" key="4">
    <source>
        <dbReference type="ARBA" id="ARBA00022989"/>
    </source>
</evidence>
<sequence>MVSASSIDAAAQGAAAYRTAGVVVTGSPSSRPEPPARRPRRLWRRDRRTSRPAAALMPPYWAWVTFAAALNYSVRQLNR</sequence>
<reference evidence="8 9" key="1">
    <citation type="submission" date="2021-01" db="EMBL/GenBank/DDBJ databases">
        <title>Whole genome shotgun sequence of Verrucosispora qiuiae NBRC 106684.</title>
        <authorList>
            <person name="Komaki H."/>
            <person name="Tamura T."/>
        </authorList>
    </citation>
    <scope>NUCLEOTIDE SEQUENCE [LARGE SCALE GENOMIC DNA]</scope>
    <source>
        <strain evidence="8 9">NBRC 106684</strain>
    </source>
</reference>
<keyword evidence="3 7" id="KW-0812">Transmembrane</keyword>
<dbReference type="Gene3D" id="1.20.1260.100">
    <property type="entry name" value="TspO/MBR protein"/>
    <property type="match status" value="1"/>
</dbReference>
<dbReference type="Proteomes" id="UP000653076">
    <property type="component" value="Unassembled WGS sequence"/>
</dbReference>
<proteinExistence type="inferred from homology"/>
<evidence type="ECO:0000313" key="9">
    <source>
        <dbReference type="Proteomes" id="UP000653076"/>
    </source>
</evidence>
<keyword evidence="4 7" id="KW-1133">Transmembrane helix</keyword>
<evidence type="ECO:0000256" key="3">
    <source>
        <dbReference type="ARBA" id="ARBA00022692"/>
    </source>
</evidence>
<dbReference type="EMBL" id="BOPC01000034">
    <property type="protein sequence ID" value="GIJ27515.1"/>
    <property type="molecule type" value="Genomic_DNA"/>
</dbReference>
<evidence type="ECO:0000256" key="5">
    <source>
        <dbReference type="ARBA" id="ARBA00023136"/>
    </source>
</evidence>
<dbReference type="InterPro" id="IPR004307">
    <property type="entry name" value="TspO_MBR"/>
</dbReference>
<dbReference type="InterPro" id="IPR038330">
    <property type="entry name" value="TspO/MBR-related_sf"/>
</dbReference>
<comment type="caution">
    <text evidence="8">The sequence shown here is derived from an EMBL/GenBank/DDBJ whole genome shotgun (WGS) entry which is preliminary data.</text>
</comment>
<evidence type="ECO:0000256" key="1">
    <source>
        <dbReference type="ARBA" id="ARBA00004141"/>
    </source>
</evidence>
<evidence type="ECO:0000256" key="7">
    <source>
        <dbReference type="SAM" id="Phobius"/>
    </source>
</evidence>
<evidence type="ECO:0000256" key="2">
    <source>
        <dbReference type="ARBA" id="ARBA00007524"/>
    </source>
</evidence>
<protein>
    <recommendedName>
        <fullName evidence="10">Tryptophan-rich sensory protein</fullName>
    </recommendedName>
</protein>
<keyword evidence="9" id="KW-1185">Reference proteome</keyword>
<name>A0ABQ4JC22_9ACTN</name>